<keyword evidence="3" id="KW-1185">Reference proteome</keyword>
<organism evidence="2 3">
    <name type="scientific">Pseudocercospora eumusae</name>
    <dbReference type="NCBI Taxonomy" id="321146"/>
    <lineage>
        <taxon>Eukaryota</taxon>
        <taxon>Fungi</taxon>
        <taxon>Dikarya</taxon>
        <taxon>Ascomycota</taxon>
        <taxon>Pezizomycotina</taxon>
        <taxon>Dothideomycetes</taxon>
        <taxon>Dothideomycetidae</taxon>
        <taxon>Mycosphaerellales</taxon>
        <taxon>Mycosphaerellaceae</taxon>
        <taxon>Pseudocercospora</taxon>
    </lineage>
</organism>
<evidence type="ECO:0000313" key="2">
    <source>
        <dbReference type="EMBL" id="KXS94436.1"/>
    </source>
</evidence>
<name>A0A139GW79_9PEZI</name>
<accession>A0A139GW79</accession>
<dbReference type="EMBL" id="LFZN01000291">
    <property type="protein sequence ID" value="KXS94436.1"/>
    <property type="molecule type" value="Genomic_DNA"/>
</dbReference>
<proteinExistence type="predicted"/>
<comment type="caution">
    <text evidence="2">The sequence shown here is derived from an EMBL/GenBank/DDBJ whole genome shotgun (WGS) entry which is preliminary data.</text>
</comment>
<reference evidence="2 3" key="1">
    <citation type="submission" date="2015-07" db="EMBL/GenBank/DDBJ databases">
        <title>Comparative genomics of the Sigatoka disease complex on banana suggests a link between parallel evolutionary changes in Pseudocercospora fijiensis and Pseudocercospora eumusae and increased virulence on the banana host.</title>
        <authorList>
            <person name="Chang T.-C."/>
            <person name="Salvucci A."/>
            <person name="Crous P.W."/>
            <person name="Stergiopoulos I."/>
        </authorList>
    </citation>
    <scope>NUCLEOTIDE SEQUENCE [LARGE SCALE GENOMIC DNA]</scope>
    <source>
        <strain evidence="2 3">CBS 114824</strain>
    </source>
</reference>
<sequence length="182" mass="20283">MEKTSASNIQCSKSHANTRRDQVRLPVNFESDFDVTSTKPRIHLRRLSSSKQRLFLHQVAHNTAISCELPANISITSVPPIALVPPPQVGPRSSSAIMCYHEYTHFPRCEVHVPMHTHMCPKNVMNDQTRAIFCEDYQIVQVKTTYSCPHCEIAQSVTTPTSSNGRLAYPTPPKTGTPGSAR</sequence>
<protein>
    <submittedName>
        <fullName evidence="2">Uncharacterized protein</fullName>
    </submittedName>
</protein>
<evidence type="ECO:0000313" key="3">
    <source>
        <dbReference type="Proteomes" id="UP000070133"/>
    </source>
</evidence>
<evidence type="ECO:0000256" key="1">
    <source>
        <dbReference type="SAM" id="MobiDB-lite"/>
    </source>
</evidence>
<dbReference type="OrthoDB" id="3917678at2759"/>
<dbReference type="Proteomes" id="UP000070133">
    <property type="component" value="Unassembled WGS sequence"/>
</dbReference>
<gene>
    <name evidence="2" type="ORF">AC578_3542</name>
</gene>
<dbReference type="AlphaFoldDB" id="A0A139GW79"/>
<feature type="region of interest" description="Disordered" evidence="1">
    <location>
        <begin position="158"/>
        <end position="182"/>
    </location>
</feature>